<organism evidence="2 3">
    <name type="scientific">Austropuccinia psidii MF-1</name>
    <dbReference type="NCBI Taxonomy" id="1389203"/>
    <lineage>
        <taxon>Eukaryota</taxon>
        <taxon>Fungi</taxon>
        <taxon>Dikarya</taxon>
        <taxon>Basidiomycota</taxon>
        <taxon>Pucciniomycotina</taxon>
        <taxon>Pucciniomycetes</taxon>
        <taxon>Pucciniales</taxon>
        <taxon>Sphaerophragmiaceae</taxon>
        <taxon>Austropuccinia</taxon>
    </lineage>
</organism>
<evidence type="ECO:0000313" key="3">
    <source>
        <dbReference type="Proteomes" id="UP000765509"/>
    </source>
</evidence>
<dbReference type="AlphaFoldDB" id="A0A9Q3HHQ1"/>
<sequence length="125" mass="14255">MNLSSSMAAAFFLQSLDNHKELSSLCQNLYELKPFELSTITNRVSIEHTRWESSHDQALLIDNSKQAESSKTKSEGGRKKTGCRDKKKGKNNNQGTVKKPPQEQDTKKIIERIEKLLEKLQHTVQ</sequence>
<dbReference type="EMBL" id="AVOT02017112">
    <property type="protein sequence ID" value="MBW0502974.1"/>
    <property type="molecule type" value="Genomic_DNA"/>
</dbReference>
<reference evidence="2" key="1">
    <citation type="submission" date="2021-03" db="EMBL/GenBank/DDBJ databases">
        <title>Draft genome sequence of rust myrtle Austropuccinia psidii MF-1, a brazilian biotype.</title>
        <authorList>
            <person name="Quecine M.C."/>
            <person name="Pachon D.M.R."/>
            <person name="Bonatelli M.L."/>
            <person name="Correr F.H."/>
            <person name="Franceschini L.M."/>
            <person name="Leite T.F."/>
            <person name="Margarido G.R.A."/>
            <person name="Almeida C.A."/>
            <person name="Ferrarezi J.A."/>
            <person name="Labate C.A."/>
        </authorList>
    </citation>
    <scope>NUCLEOTIDE SEQUENCE</scope>
    <source>
        <strain evidence="2">MF-1</strain>
    </source>
</reference>
<evidence type="ECO:0000256" key="1">
    <source>
        <dbReference type="SAM" id="MobiDB-lite"/>
    </source>
</evidence>
<accession>A0A9Q3HHQ1</accession>
<evidence type="ECO:0000313" key="2">
    <source>
        <dbReference type="EMBL" id="MBW0502974.1"/>
    </source>
</evidence>
<feature type="region of interest" description="Disordered" evidence="1">
    <location>
        <begin position="51"/>
        <end position="108"/>
    </location>
</feature>
<proteinExistence type="predicted"/>
<comment type="caution">
    <text evidence="2">The sequence shown here is derived from an EMBL/GenBank/DDBJ whole genome shotgun (WGS) entry which is preliminary data.</text>
</comment>
<feature type="compositionally biased region" description="Basic and acidic residues" evidence="1">
    <location>
        <begin position="68"/>
        <end position="84"/>
    </location>
</feature>
<protein>
    <submittedName>
        <fullName evidence="2">Uncharacterized protein</fullName>
    </submittedName>
</protein>
<name>A0A9Q3HHQ1_9BASI</name>
<keyword evidence="3" id="KW-1185">Reference proteome</keyword>
<dbReference type="OrthoDB" id="2506384at2759"/>
<dbReference type="Proteomes" id="UP000765509">
    <property type="component" value="Unassembled WGS sequence"/>
</dbReference>
<gene>
    <name evidence="2" type="ORF">O181_042689</name>
</gene>